<accession>A0A645H752</accession>
<proteinExistence type="predicted"/>
<gene>
    <name evidence="1" type="ORF">SDC9_182024</name>
</gene>
<reference evidence="1" key="1">
    <citation type="submission" date="2019-08" db="EMBL/GenBank/DDBJ databases">
        <authorList>
            <person name="Kucharzyk K."/>
            <person name="Murdoch R.W."/>
            <person name="Higgins S."/>
            <person name="Loffler F."/>
        </authorList>
    </citation>
    <scope>NUCLEOTIDE SEQUENCE</scope>
</reference>
<protein>
    <submittedName>
        <fullName evidence="1">Uncharacterized protein</fullName>
    </submittedName>
</protein>
<organism evidence="1">
    <name type="scientific">bioreactor metagenome</name>
    <dbReference type="NCBI Taxonomy" id="1076179"/>
    <lineage>
        <taxon>unclassified sequences</taxon>
        <taxon>metagenomes</taxon>
        <taxon>ecological metagenomes</taxon>
    </lineage>
</organism>
<name>A0A645H752_9ZZZZ</name>
<dbReference type="AlphaFoldDB" id="A0A645H752"/>
<evidence type="ECO:0000313" key="1">
    <source>
        <dbReference type="EMBL" id="MPN34530.1"/>
    </source>
</evidence>
<sequence length="86" mass="9620">MPLYRVFINNQDTGEYVTGSSLEDAYSDVSAAVPLRYDDNVELEEVDSPIARPGFPVGNNTIHSSNMSIYDQELYIDKPNNSEVEC</sequence>
<comment type="caution">
    <text evidence="1">The sequence shown here is derived from an EMBL/GenBank/DDBJ whole genome shotgun (WGS) entry which is preliminary data.</text>
</comment>
<dbReference type="EMBL" id="VSSQ01087619">
    <property type="protein sequence ID" value="MPN34530.1"/>
    <property type="molecule type" value="Genomic_DNA"/>
</dbReference>